<gene>
    <name evidence="10" type="ORF">HPBE_LOCUS2247</name>
</gene>
<feature type="transmembrane region" description="Helical" evidence="9">
    <location>
        <begin position="183"/>
        <end position="205"/>
    </location>
</feature>
<evidence type="ECO:0000256" key="2">
    <source>
        <dbReference type="ARBA" id="ARBA00008444"/>
    </source>
</evidence>
<accession>A0A183F7V4</accession>
<evidence type="ECO:0000256" key="1">
    <source>
        <dbReference type="ARBA" id="ARBA00004141"/>
    </source>
</evidence>
<evidence type="ECO:0000256" key="9">
    <source>
        <dbReference type="SAM" id="Phobius"/>
    </source>
</evidence>
<proteinExistence type="inferred from homology"/>
<keyword evidence="11" id="KW-1185">Reference proteome</keyword>
<dbReference type="InterPro" id="IPR055299">
    <property type="entry name" value="TIMMDC1"/>
</dbReference>
<dbReference type="GO" id="GO:0016020">
    <property type="term" value="C:membrane"/>
    <property type="evidence" value="ECO:0007669"/>
    <property type="project" value="UniProtKB-SubCell"/>
</dbReference>
<evidence type="ECO:0000313" key="12">
    <source>
        <dbReference type="WBParaSite" id="HPBE_0000224601-mRNA-1"/>
    </source>
</evidence>
<protein>
    <recommendedName>
        <fullName evidence="6">Complex I assembly factor TIMMDC1, mitochondrial</fullName>
    </recommendedName>
    <alternativeName>
        <fullName evidence="7">Translocase of inner mitochondrial membrane domain-containing protein 1</fullName>
    </alternativeName>
</protein>
<evidence type="ECO:0000313" key="10">
    <source>
        <dbReference type="EMBL" id="VDO23928.1"/>
    </source>
</evidence>
<accession>A0A3P7X1M8</accession>
<comment type="similarity">
    <text evidence="2">Belongs to the Tim17/Tim22/Tim23 family.</text>
</comment>
<evidence type="ECO:0000256" key="3">
    <source>
        <dbReference type="ARBA" id="ARBA00022692"/>
    </source>
</evidence>
<evidence type="ECO:0000256" key="4">
    <source>
        <dbReference type="ARBA" id="ARBA00022989"/>
    </source>
</evidence>
<dbReference type="OrthoDB" id="5826189at2759"/>
<evidence type="ECO:0000256" key="6">
    <source>
        <dbReference type="ARBA" id="ARBA00040778"/>
    </source>
</evidence>
<comment type="subcellular location">
    <subcellularLocation>
        <location evidence="1">Membrane</location>
        <topology evidence="1">Multi-pass membrane protein</topology>
    </subcellularLocation>
</comment>
<evidence type="ECO:0000256" key="8">
    <source>
        <dbReference type="SAM" id="MobiDB-lite"/>
    </source>
</evidence>
<keyword evidence="5 9" id="KW-0472">Membrane</keyword>
<sequence>MLGKTEADKDDAVRATTGPKESAGGDVIEMKGGCTGYLTPLCFLSRSFKDGKPSSSNAAEVAEKRHVVVANEEQTGWQRIRSLYTTTSMERDCTERVTRMAFISGFLLGGASSYAQAYETYERSNVGRKYLSKSDAFKRRMDYAVVRFAKSGFVMGFKCAIVSGSIVLLSTHLAAYRQRFSSWYFPALSGALALALHEALVGGVFMFPLGVIGSVKAVGLGLTSGLVLTFLFHFNEEYRGFGMLGSA</sequence>
<dbReference type="Proteomes" id="UP000050761">
    <property type="component" value="Unassembled WGS sequence"/>
</dbReference>
<keyword evidence="4 9" id="KW-1133">Transmembrane helix</keyword>
<feature type="transmembrane region" description="Helical" evidence="9">
    <location>
        <begin position="217"/>
        <end position="234"/>
    </location>
</feature>
<feature type="region of interest" description="Disordered" evidence="8">
    <location>
        <begin position="1"/>
        <end position="24"/>
    </location>
</feature>
<dbReference type="PANTHER" id="PTHR13002:SF1">
    <property type="entry name" value="COMPLEX I ASSEMBLY FACTOR TIMMDC1, MITOCHONDRIAL"/>
    <property type="match status" value="1"/>
</dbReference>
<feature type="compositionally biased region" description="Basic and acidic residues" evidence="8">
    <location>
        <begin position="1"/>
        <end position="13"/>
    </location>
</feature>
<reference evidence="12" key="2">
    <citation type="submission" date="2019-09" db="UniProtKB">
        <authorList>
            <consortium name="WormBaseParasite"/>
        </authorList>
    </citation>
    <scope>IDENTIFICATION</scope>
</reference>
<evidence type="ECO:0000256" key="7">
    <source>
        <dbReference type="ARBA" id="ARBA00041344"/>
    </source>
</evidence>
<dbReference type="AlphaFoldDB" id="A0A183F7V4"/>
<keyword evidence="3 9" id="KW-0812">Transmembrane</keyword>
<dbReference type="PANTHER" id="PTHR13002">
    <property type="entry name" value="C3ORF1 PROTEIN-RELATED"/>
    <property type="match status" value="1"/>
</dbReference>
<reference evidence="10 11" key="1">
    <citation type="submission" date="2018-11" db="EMBL/GenBank/DDBJ databases">
        <authorList>
            <consortium name="Pathogen Informatics"/>
        </authorList>
    </citation>
    <scope>NUCLEOTIDE SEQUENCE [LARGE SCALE GENOMIC DNA]</scope>
</reference>
<dbReference type="GO" id="GO:0005739">
    <property type="term" value="C:mitochondrion"/>
    <property type="evidence" value="ECO:0007669"/>
    <property type="project" value="TreeGrafter"/>
</dbReference>
<dbReference type="EMBL" id="UZAH01003153">
    <property type="protein sequence ID" value="VDO23928.1"/>
    <property type="molecule type" value="Genomic_DNA"/>
</dbReference>
<name>A0A183F7V4_HELPZ</name>
<evidence type="ECO:0000313" key="11">
    <source>
        <dbReference type="Proteomes" id="UP000050761"/>
    </source>
</evidence>
<dbReference type="WBParaSite" id="HPBE_0000224601-mRNA-1">
    <property type="protein sequence ID" value="HPBE_0000224601-mRNA-1"/>
    <property type="gene ID" value="HPBE_0000224601"/>
</dbReference>
<organism evidence="11 12">
    <name type="scientific">Heligmosomoides polygyrus</name>
    <name type="common">Parasitic roundworm</name>
    <dbReference type="NCBI Taxonomy" id="6339"/>
    <lineage>
        <taxon>Eukaryota</taxon>
        <taxon>Metazoa</taxon>
        <taxon>Ecdysozoa</taxon>
        <taxon>Nematoda</taxon>
        <taxon>Chromadorea</taxon>
        <taxon>Rhabditida</taxon>
        <taxon>Rhabditina</taxon>
        <taxon>Rhabditomorpha</taxon>
        <taxon>Strongyloidea</taxon>
        <taxon>Heligmosomidae</taxon>
        <taxon>Heligmosomoides</taxon>
    </lineage>
</organism>
<dbReference type="GO" id="GO:0032981">
    <property type="term" value="P:mitochondrial respiratory chain complex I assembly"/>
    <property type="evidence" value="ECO:0007669"/>
    <property type="project" value="InterPro"/>
</dbReference>
<feature type="transmembrane region" description="Helical" evidence="9">
    <location>
        <begin position="148"/>
        <end position="171"/>
    </location>
</feature>
<evidence type="ECO:0000256" key="5">
    <source>
        <dbReference type="ARBA" id="ARBA00023136"/>
    </source>
</evidence>